<keyword evidence="2" id="KW-0184">Conjugation</keyword>
<evidence type="ECO:0000256" key="3">
    <source>
        <dbReference type="SAM" id="MobiDB-lite"/>
    </source>
</evidence>
<dbReference type="Gene3D" id="3.30.930.30">
    <property type="match status" value="1"/>
</dbReference>
<accession>A0A562JRG6</accession>
<feature type="domain" description="MobA/MobL protein" evidence="4">
    <location>
        <begin position="49"/>
        <end position="251"/>
    </location>
</feature>
<dbReference type="NCBIfam" id="NF041496">
    <property type="entry name" value="MobQ"/>
    <property type="match status" value="1"/>
</dbReference>
<name>A0A562JRG6_SPHWJ</name>
<evidence type="ECO:0000259" key="4">
    <source>
        <dbReference type="Pfam" id="PF03389"/>
    </source>
</evidence>
<reference evidence="5 6" key="1">
    <citation type="journal article" date="2015" name="Stand. Genomic Sci.">
        <title>Genomic Encyclopedia of Bacterial and Archaeal Type Strains, Phase III: the genomes of soil and plant-associated and newly described type strains.</title>
        <authorList>
            <person name="Whitman W.B."/>
            <person name="Woyke T."/>
            <person name="Klenk H.P."/>
            <person name="Zhou Y."/>
            <person name="Lilburn T.G."/>
            <person name="Beck B.J."/>
            <person name="De Vos P."/>
            <person name="Vandamme P."/>
            <person name="Eisen J.A."/>
            <person name="Garrity G."/>
            <person name="Hugenholtz P."/>
            <person name="Kyrpides N.C."/>
        </authorList>
    </citation>
    <scope>NUCLEOTIDE SEQUENCE [LARGE SCALE GENOMIC DNA]</scope>
    <source>
        <strain evidence="5 6">CGMCC 1.7748</strain>
    </source>
</reference>
<keyword evidence="6" id="KW-1185">Reference proteome</keyword>
<dbReference type="AlphaFoldDB" id="A0A562JRG6"/>
<feature type="region of interest" description="Disordered" evidence="3">
    <location>
        <begin position="318"/>
        <end position="351"/>
    </location>
</feature>
<protein>
    <submittedName>
        <fullName evidence="5">MobA/MobL family protein</fullName>
    </submittedName>
</protein>
<evidence type="ECO:0000256" key="2">
    <source>
        <dbReference type="ARBA" id="ARBA00022971"/>
    </source>
</evidence>
<feature type="non-terminal residue" evidence="5">
    <location>
        <position position="509"/>
    </location>
</feature>
<proteinExistence type="inferred from homology"/>
<evidence type="ECO:0000313" key="5">
    <source>
        <dbReference type="EMBL" id="TWH85741.1"/>
    </source>
</evidence>
<organism evidence="5 6">
    <name type="scientific">Sphingobium wenxiniae (strain DSM 21828 / CGMCC 1.7748 / JZ-1)</name>
    <dbReference type="NCBI Taxonomy" id="595605"/>
    <lineage>
        <taxon>Bacteria</taxon>
        <taxon>Pseudomonadati</taxon>
        <taxon>Pseudomonadota</taxon>
        <taxon>Alphaproteobacteria</taxon>
        <taxon>Sphingomonadales</taxon>
        <taxon>Sphingomonadaceae</taxon>
        <taxon>Sphingobium</taxon>
    </lineage>
</organism>
<gene>
    <name evidence="5" type="ORF">IQ35_04115</name>
</gene>
<comment type="caution">
    <text evidence="5">The sequence shown here is derived from an EMBL/GenBank/DDBJ whole genome shotgun (WGS) entry which is preliminary data.</text>
</comment>
<comment type="similarity">
    <text evidence="1">Belongs to the MobA/MobL family.</text>
</comment>
<dbReference type="EMBL" id="VLKK01000069">
    <property type="protein sequence ID" value="TWH85741.1"/>
    <property type="molecule type" value="Genomic_DNA"/>
</dbReference>
<dbReference type="Proteomes" id="UP000316624">
    <property type="component" value="Unassembled WGS sequence"/>
</dbReference>
<dbReference type="InterPro" id="IPR005053">
    <property type="entry name" value="MobA_MobL"/>
</dbReference>
<evidence type="ECO:0000313" key="6">
    <source>
        <dbReference type="Proteomes" id="UP000316624"/>
    </source>
</evidence>
<sequence>MQTCVCVRQGIPLNPSGLSPAPCSRMASKGAAMASFHLAVKTISRSAGRSATAAAAYRAGVEITDERTGLVHDYTRKQGVEHNALVVPADAPAWANNRAALWNAAEQAETRKNSTVAREYEIALPAELSAEARRELALGLAREISERHGVAVDVAIHAPGREGDQRNHHAHLLTTTRRIGPEGLGEKTRELDQKTSGEVERWRGRWAEMQNVALERAGSVERVDHRSHQRQGIEQEATVHMGPSATAMERRAEHQAMREGRAYEPVTMVGQHNAGVIERRGLRQYIERGTEWLRDAGQRISGRLHAFAATLSGAVDRDRRDAAEAQRQEQLAAERAREQAQERQQAQEREKVAEKFRTIAGKREAGAHGYGDHNSDWKATPEALRKAVDAYNGANQHTKDLYSSFPNIRRGSRPIAGLPCGFEFCEAGEIVLRRRACGQAVGMSERGGDVFAFGEFAGDEPDAQRRHSRRESEARQLDIGPREIDRLLASGAFVVRYGMLIHRRGFSRG</sequence>
<evidence type="ECO:0000256" key="1">
    <source>
        <dbReference type="ARBA" id="ARBA00010873"/>
    </source>
</evidence>
<dbReference type="Pfam" id="PF03389">
    <property type="entry name" value="MobA_MobL"/>
    <property type="match status" value="1"/>
</dbReference>